<accession>A0A1G9A033</accession>
<proteinExistence type="predicted"/>
<dbReference type="AlphaFoldDB" id="A0A1G9A033"/>
<evidence type="ECO:0000313" key="2">
    <source>
        <dbReference type="Proteomes" id="UP000198694"/>
    </source>
</evidence>
<sequence>MDDLRSALDVLPWRVFIISSKKKLYIESKTVIDHLCQLPHSEQSQILKSIRYLSSDEILMYLESMIKSYYNDKGESSDDGMH</sequence>
<protein>
    <submittedName>
        <fullName evidence="1">Uncharacterized protein</fullName>
    </submittedName>
</protein>
<dbReference type="Proteomes" id="UP000198694">
    <property type="component" value="Unassembled WGS sequence"/>
</dbReference>
<dbReference type="EMBL" id="FNFL01000003">
    <property type="protein sequence ID" value="SDK20621.1"/>
    <property type="molecule type" value="Genomic_DNA"/>
</dbReference>
<dbReference type="STRING" id="407036.SAMN05216243_2322"/>
<reference evidence="1 2" key="1">
    <citation type="submission" date="2016-10" db="EMBL/GenBank/DDBJ databases">
        <authorList>
            <person name="de Groot N.N."/>
        </authorList>
    </citation>
    <scope>NUCLEOTIDE SEQUENCE [LARGE SCALE GENOMIC DNA]</scope>
    <source>
        <strain evidence="1 2">CGMCC 1.6502</strain>
    </source>
</reference>
<organism evidence="1 2">
    <name type="scientific">Sediminibacillus albus</name>
    <dbReference type="NCBI Taxonomy" id="407036"/>
    <lineage>
        <taxon>Bacteria</taxon>
        <taxon>Bacillati</taxon>
        <taxon>Bacillota</taxon>
        <taxon>Bacilli</taxon>
        <taxon>Bacillales</taxon>
        <taxon>Bacillaceae</taxon>
        <taxon>Sediminibacillus</taxon>
    </lineage>
</organism>
<gene>
    <name evidence="1" type="ORF">SAMN05216243_2322</name>
</gene>
<keyword evidence="2" id="KW-1185">Reference proteome</keyword>
<evidence type="ECO:0000313" key="1">
    <source>
        <dbReference type="EMBL" id="SDK20621.1"/>
    </source>
</evidence>
<name>A0A1G9A033_9BACI</name>